<protein>
    <submittedName>
        <fullName evidence="1">Uncharacterized protein</fullName>
    </submittedName>
</protein>
<organism evidence="1 2">
    <name type="scientific">Vibrio cholerae</name>
    <dbReference type="NCBI Taxonomy" id="666"/>
    <lineage>
        <taxon>Bacteria</taxon>
        <taxon>Pseudomonadati</taxon>
        <taxon>Pseudomonadota</taxon>
        <taxon>Gammaproteobacteria</taxon>
        <taxon>Vibrionales</taxon>
        <taxon>Vibrionaceae</taxon>
        <taxon>Vibrio</taxon>
    </lineage>
</organism>
<name>A0A655PQB6_VIBCL</name>
<gene>
    <name evidence="1" type="ORF">ERS013165_00790</name>
</gene>
<evidence type="ECO:0000313" key="1">
    <source>
        <dbReference type="EMBL" id="CSA12536.1"/>
    </source>
</evidence>
<proteinExistence type="predicted"/>
<evidence type="ECO:0000313" key="2">
    <source>
        <dbReference type="Proteomes" id="UP000044806"/>
    </source>
</evidence>
<dbReference type="AlphaFoldDB" id="A0A655PQB6"/>
<dbReference type="Proteomes" id="UP000044806">
    <property type="component" value="Unassembled WGS sequence"/>
</dbReference>
<sequence>MLANVLNAPLLNDEGLRLGYLITLHARLHGY</sequence>
<dbReference type="EMBL" id="CWOW01000003">
    <property type="protein sequence ID" value="CSA12536.1"/>
    <property type="molecule type" value="Genomic_DNA"/>
</dbReference>
<reference evidence="1 2" key="1">
    <citation type="submission" date="2015-07" db="EMBL/GenBank/DDBJ databases">
        <authorList>
            <consortium name="Pathogen Informatics"/>
        </authorList>
    </citation>
    <scope>NUCLEOTIDE SEQUENCE [LARGE SCALE GENOMIC DNA]</scope>
    <source>
        <strain evidence="1 2">A51</strain>
    </source>
</reference>
<accession>A0A655PQB6</accession>